<feature type="domain" description="eCIS core" evidence="2">
    <location>
        <begin position="58"/>
        <end position="134"/>
    </location>
</feature>
<keyword evidence="4" id="KW-1185">Reference proteome</keyword>
<organism evidence="3 4">
    <name type="scientific">Sphaerisporangium flaviroseum</name>
    <dbReference type="NCBI Taxonomy" id="509199"/>
    <lineage>
        <taxon>Bacteria</taxon>
        <taxon>Bacillati</taxon>
        <taxon>Actinomycetota</taxon>
        <taxon>Actinomycetes</taxon>
        <taxon>Streptosporangiales</taxon>
        <taxon>Streptosporangiaceae</taxon>
        <taxon>Sphaerisporangium</taxon>
    </lineage>
</organism>
<evidence type="ECO:0000259" key="2">
    <source>
        <dbReference type="Pfam" id="PF13699"/>
    </source>
</evidence>
<dbReference type="Pfam" id="PF13699">
    <property type="entry name" value="eCIS_core"/>
    <property type="match status" value="1"/>
</dbReference>
<accession>A0ABP7I9H5</accession>
<protein>
    <recommendedName>
        <fullName evidence="2">eCIS core domain-containing protein</fullName>
    </recommendedName>
</protein>
<name>A0ABP7I9H5_9ACTN</name>
<proteinExistence type="predicted"/>
<dbReference type="InterPro" id="IPR025295">
    <property type="entry name" value="eCIS_core_dom"/>
</dbReference>
<dbReference type="EMBL" id="BAAAZR010000008">
    <property type="protein sequence ID" value="GAA3812879.1"/>
    <property type="molecule type" value="Genomic_DNA"/>
</dbReference>
<gene>
    <name evidence="3" type="ORF">GCM10022226_36980</name>
</gene>
<reference evidence="4" key="1">
    <citation type="journal article" date="2019" name="Int. J. Syst. Evol. Microbiol.">
        <title>The Global Catalogue of Microorganisms (GCM) 10K type strain sequencing project: providing services to taxonomists for standard genome sequencing and annotation.</title>
        <authorList>
            <consortium name="The Broad Institute Genomics Platform"/>
            <consortium name="The Broad Institute Genome Sequencing Center for Infectious Disease"/>
            <person name="Wu L."/>
            <person name="Ma J."/>
        </authorList>
    </citation>
    <scope>NUCLEOTIDE SEQUENCE [LARGE SCALE GENOMIC DNA]</scope>
    <source>
        <strain evidence="4">JCM 16908</strain>
    </source>
</reference>
<evidence type="ECO:0000313" key="4">
    <source>
        <dbReference type="Proteomes" id="UP001500888"/>
    </source>
</evidence>
<feature type="region of interest" description="Disordered" evidence="1">
    <location>
        <begin position="160"/>
        <end position="181"/>
    </location>
</feature>
<dbReference type="Proteomes" id="UP001500888">
    <property type="component" value="Unassembled WGS sequence"/>
</dbReference>
<evidence type="ECO:0000256" key="1">
    <source>
        <dbReference type="SAM" id="MobiDB-lite"/>
    </source>
</evidence>
<evidence type="ECO:0000313" key="3">
    <source>
        <dbReference type="EMBL" id="GAA3812879.1"/>
    </source>
</evidence>
<sequence length="551" mass="60113">MTRRRELTDRTAVGRVPGFQRKVEFSGGRSVGVGPEGGGLDAASRREIEGARVGGRRLPVGVAEMMGRRLGADLGRVRVHTDARADRLAESLNAQAFTTGNDVFFRRGRYAPSTGEGRRLLAHELTHVVQQSHGRVGPQGSVGRADDGYERQADQVAHGLAGPLSHDGAHAGPVRSGAGHPVQRKVEFVNGNPNWEDWRSVRVALKSKGPPMPIEWTDPQMGVNGTMLEKRIDELKTDLVDHGRFDLRNKDHVLKLAELLTGQPQGVGLGNAPPPPGPVAPQMPPAPAQVAAGNFSVEYLGASNKAEVRATLRNWIDYATDHQKVLSQTHWRLRSEREQRSGEAAYYPIDQNVAKYADAEAFRKKYKEARARAVHMSGALNEAEQVKKALVGGSDSKVIGVLRDSTRKIQSVVELMVSAYSDHVYLSNLAANPENIDSATPVKKVAEASLVFTVLEGRKSGKDRIELWALNNKVKSIYDYLGFRVNVNGTLIDHPKGVKSPNNGPGPRVPAKGEWHDRTKNTMTLDRGGADKLLGRGRALLDVLPDELRNV</sequence>
<comment type="caution">
    <text evidence="3">The sequence shown here is derived from an EMBL/GenBank/DDBJ whole genome shotgun (WGS) entry which is preliminary data.</text>
</comment>